<keyword evidence="5" id="KW-1185">Reference proteome</keyword>
<reference evidence="4 5" key="1">
    <citation type="journal article" date="2022" name="bioRxiv">
        <title>Genomics of Preaxostyla Flagellates Illuminates Evolutionary Transitions and the Path Towards Mitochondrial Loss.</title>
        <authorList>
            <person name="Novak L.V.F."/>
            <person name="Treitli S.C."/>
            <person name="Pyrih J."/>
            <person name="Halakuc P."/>
            <person name="Pipaliya S.V."/>
            <person name="Vacek V."/>
            <person name="Brzon O."/>
            <person name="Soukal P."/>
            <person name="Eme L."/>
            <person name="Dacks J.B."/>
            <person name="Karnkowska A."/>
            <person name="Elias M."/>
            <person name="Hampl V."/>
        </authorList>
    </citation>
    <scope>NUCLEOTIDE SEQUENCE [LARGE SCALE GENOMIC DNA]</scope>
    <source>
        <strain evidence="4">NAU3</strain>
        <tissue evidence="4">Gut</tissue>
    </source>
</reference>
<dbReference type="SUPFAM" id="SSF51126">
    <property type="entry name" value="Pectin lyase-like"/>
    <property type="match status" value="3"/>
</dbReference>
<dbReference type="PROSITE" id="PS50011">
    <property type="entry name" value="PROTEIN_KINASE_DOM"/>
    <property type="match status" value="1"/>
</dbReference>
<accession>A0ABQ9XXV6</accession>
<dbReference type="EMBL" id="JARBJD010000057">
    <property type="protein sequence ID" value="KAK2956321.1"/>
    <property type="molecule type" value="Genomic_DNA"/>
</dbReference>
<evidence type="ECO:0000256" key="2">
    <source>
        <dbReference type="SAM" id="Phobius"/>
    </source>
</evidence>
<protein>
    <recommendedName>
        <fullName evidence="3">Protein kinase domain-containing protein</fullName>
    </recommendedName>
</protein>
<dbReference type="Proteomes" id="UP001281761">
    <property type="component" value="Unassembled WGS sequence"/>
</dbReference>
<comment type="caution">
    <text evidence="4">The sequence shown here is derived from an EMBL/GenBank/DDBJ whole genome shotgun (WGS) entry which is preliminary data.</text>
</comment>
<keyword evidence="2" id="KW-0472">Membrane</keyword>
<feature type="transmembrane region" description="Helical" evidence="2">
    <location>
        <begin position="3331"/>
        <end position="3353"/>
    </location>
</feature>
<proteinExistence type="predicted"/>
<name>A0ABQ9XXV6_9EUKA</name>
<dbReference type="InterPro" id="IPR011050">
    <property type="entry name" value="Pectin_lyase_fold/virulence"/>
</dbReference>
<dbReference type="InterPro" id="IPR001245">
    <property type="entry name" value="Ser-Thr/Tyr_kinase_cat_dom"/>
</dbReference>
<evidence type="ECO:0000256" key="1">
    <source>
        <dbReference type="SAM" id="MobiDB-lite"/>
    </source>
</evidence>
<evidence type="ECO:0000259" key="3">
    <source>
        <dbReference type="PROSITE" id="PS50011"/>
    </source>
</evidence>
<dbReference type="Gene3D" id="1.10.510.10">
    <property type="entry name" value="Transferase(Phosphotransferase) domain 1"/>
    <property type="match status" value="1"/>
</dbReference>
<gene>
    <name evidence="4" type="ORF">BLNAU_8688</name>
</gene>
<dbReference type="InterPro" id="IPR000719">
    <property type="entry name" value="Prot_kinase_dom"/>
</dbReference>
<keyword evidence="2" id="KW-0812">Transmembrane</keyword>
<feature type="domain" description="Protein kinase" evidence="3">
    <location>
        <begin position="3295"/>
        <end position="3646"/>
    </location>
</feature>
<feature type="region of interest" description="Disordered" evidence="1">
    <location>
        <begin position="3402"/>
        <end position="3427"/>
    </location>
</feature>
<dbReference type="InterPro" id="IPR011009">
    <property type="entry name" value="Kinase-like_dom_sf"/>
</dbReference>
<evidence type="ECO:0000313" key="4">
    <source>
        <dbReference type="EMBL" id="KAK2956321.1"/>
    </source>
</evidence>
<organism evidence="4 5">
    <name type="scientific">Blattamonas nauphoetae</name>
    <dbReference type="NCBI Taxonomy" id="2049346"/>
    <lineage>
        <taxon>Eukaryota</taxon>
        <taxon>Metamonada</taxon>
        <taxon>Preaxostyla</taxon>
        <taxon>Oxymonadida</taxon>
        <taxon>Blattamonas</taxon>
    </lineage>
</organism>
<dbReference type="Pfam" id="PF07714">
    <property type="entry name" value="PK_Tyr_Ser-Thr"/>
    <property type="match status" value="1"/>
</dbReference>
<dbReference type="SUPFAM" id="SSF56112">
    <property type="entry name" value="Protein kinase-like (PK-like)"/>
    <property type="match status" value="1"/>
</dbReference>
<sequence length="3653" mass="392557">MTWSKFTRDPTELDSFDALLQEFLSSTNDIERTPREVRLDNKSFSCSPISISSRILLITGQYNTMVTSSLPSEIQRQQTEIQNQQAVQNHKQIGIFILRNTTLSLSTLAFDLRMLKGEHDHSGRPANTQNSVSCGILSSSHVSVDNVSFFLSSGASPFVVSSTGLTDNSASTLILSRCLFFAKLGVMGAFANILEDAPLTDSLSISIHSLSLSSLAESNPSGIAFCLPPSMPQNSSTFQIKSLITACSFQNMSSSHFSSSSKPKLQSVRIIDSTMENVENGLYGTVTPEINQHKDFICANCSIVECPNTENDGPTKEIEEDRIFTSSTQQIKVDPTFSDYSFTRCTFTATNTTTSFTLISLSPLEGNVRFSLCTFKVEIGSNHNTLIDCRANLELNLDCVIDTCTFTFWRESAVSTASNQLVLSSFLHVFLVSSTFSPPPPDPDSDTPRISSARTVHLQSSITFLFVSNCIFRNQTTNGSGGVFYVPYSIPRLTDSLFENCRADGDGGSIYTSMSHHSLARCVFRGNRAKCGGALKLNYLRTILLIDCHFEGNEAVGTYANDPDTRAHYRGNDVCVHSPNLAAFASTTVVDCSSSTTSPKLGYYYTDATNGNMTTEDTLFPSPSTVTPPTKEFFVEGGESGDCSVDSPCGSLNTALSHTGSGTNLINVGSGSFEVPAASISSNVEVFGVGFLTNTSTFTTIVSSGLTVSGSGNLTLVSLSLKPKDSTSQLITMESSKESRLSTVRIECISSHEVSLLSFSSGSSILFACWFNSIEMERDAVISISGSAAVSFQRCWFMLIKRKEGNGGSCLDWSSSKVLRFGSCDFAHCSSSGRAGCLDLVATATTSSAVFSSVIFTSNTANTTLPNHGNDISHSGFTSANINTISSCRSTSALPHALVNFSTSQSFICPGRYFSSKGIDYPLAIRFDQAVPQSWFKGFQNEIDALMESTTTVDIRSESTFILDPFEIIHKSISIQSCPLTIQTYERTLVRVGSGASVSFVTNAVSVTQTFAGVPFVMEEDAKLLRLSNMKISLTSHQQLPFVQCKGGALQIETMTLQTTSFISFGESSFIDCKSCTASIGTSSFSNLETKGEGAVLHAVNTTVTCSDSSFAKCTARNGGALFVELDGSKYVIVTHSKTSSFSTTFENCCAVGEGDRSSPEGKGGALFVKGRSTSPTPIRFNNTDTNHARFEQNSALLGQDLFVESSLFSSVETSKLSSFGGGSLSADDHVVIEGRPETDKSVIGLLIPTPSISVNGSVKEVMTGMSGVDSIDCKWTSSFCATLEYGIRFLKTKYPNGELFPQSMKFVWNMSYFEKDVVVSDQDVVVSGTTGTKVGAGETLRTIVKVNETITSAFLFTINDSALFTISELDIVTSVSVGLFVLEESGGRLGLSKVGIVCSLEGSHSQPLIKSEGRPVVIESSTFNTSSSLLGSFSHPILQLLSSSTPSSASITLSSVSFSSLQTTSSALVEIDTDGVISVLSTSFSSCSCSSGIKGEHVFVRTSNPEASITRKMWTDSFSVSTPPNAFYVEDRNRQSSDEWFSLPLLLFLINPTGTVLVDSSAHSSTHTNCGSSSLACSSLDSAIRSAATHTLSEISLNISSSVTAQFTVASNLAIHSATSSPIVVDLKTAAQLVVSTPSSTLSLTSLHFSIDSTCSASPLFLVSSGELVFSSCRIGGDSVTNLPSTLTTLVTVFGGGSLNIVDSTFKQLHFTHPSEGTTIHLSLGSTFTTNTATIFDNIASNGTGSLIVAEATNLATLSQSPPFALLKQTMPLPPNTIFSLDEKMKIVGKVGDGDAESLLFFWHPHTKAEATLSVSEEGEDHPNCGLPQLPCRTLEKGLTLVKKTGTVVIVCSAGVITSSLSTSHRTQTMKSKKEKETISIEPTGSLTVLADHSLILSNLDFIFATGKRTVSALKPTAGCLTINSCSFGSSLSDTAVDSSLIEVSGSLVVTSTVFTRFSSSTDSLIRIELSGSHSVSFESTSLVSYSAPATPLISLTLSSTTDQTDWDFDLSGLSFSLASSNSDPSGVQIFVSGPSFATQIKPSRFPSVGSLTDPKAFWGNDTSTEVSSSLLVYLIAAGREICVDGENGKDIAHCGHFGVSCLTIRKGILRANGEDGSKEIRIVDSTALDGLISPNALTISLVGDSPIQAVTILENGGFSVVDGFLSLSTLSFSTSVYSFSKSLICVSQPGSLSINSCSFTSFSSQSSASILTATIASQQSVTITDTTFSNCNTKGSARSGVLDVSMAVGSEFAITHSGNPFTSCSSPFAIANHILISHPSLSKEVIDTSLHFTWDQTSRTSKDLMGKEGNHPIPIPLALFFLTLQQHVFIDAEWCDVSVCGFEEYPCASLSTLHSKIGHISDPIITLTSSLTHSDELTLATKMSLVGENNELRISEQSLSPTECGLFTTTADVSFAAIFVTVPSTFKHISLMDCQSGSLSVVNCSFSQESSTTIPTVLFELHSDASLSISKSFFTSITSSHPKASVISAVLSEVGSLHLDNNTFSSCSCSGDAHSIFVSLDNSSEVHVDTFDYSLTNLVFSSVSPNSESTPSIDVLVVGHHLDRTVTLDRWEGSFSREKGESVWGDDKTTGMNTSLLPYLVSISGEVEVDWKGFQFEKCGHFFLFCSSFELGVARMEEADLNRIKIVEKIEVASTIGIKGENCVVGASMESILCFTKDGSFENSPNDSIDSSLSFSSLGIAVNPLDRTTPLFLSTCGSLSFSSCSFVGSGSTAISFSLISISQSELILSEVIAHSITLDSLPLILSKGSVSISKSNFTSINRVAGLGCVLETQSDDEVKVVDSSFSLCRSENTQTWIILHGANEKTLKVENWKGTLDRFSARASVLLAAPSDSDSISSSSTDQSEPYSLLYEFYPRVSGEIVVSVGEVNEDHRLCGSWELPCLTVDKAVLMTGVRKVEIFGLSEMKSTMTMDGDLLWIGGHKKKGILKMIGPSQIVNNVFDDPDTLLLSFVTVDLSDTTLSSSDSLILNENGEVSIDSSTFKSNNVISFNLIRLTGGEASVTNLTLSDVTFSSIVFDLSSSDLCSFTDVLISETRLSSFLKVSDTDRLVLKSFSFDGSSPNMSSEVSEKNDEEGKDVCEWTDSLIRVVNTTSIFENVKVSHVGSGGIWMDGGSMKVEASTFHDNFVSNSSFPSVRRNIHCSNGVLNIESLSGGDGQLPGMSGWISVGDGCHFSSSVVDIRSPLFIPSLNRSKSTISRNSKTKTFTAALVGSLLIPCGLWIEVFEWDEKTKRETGKSVEVDLSPTSIENWNETSLTLKLNEDTLKKSLEMEQEWRLRVMSGSGIGGDDWVRLKMSVVAERKAQAVESLKWVIPVAAGIIAAMVVILIVIVCLRRRKNQSVKKEVKKEELQEEEFIEKMEFGDEPTMGRHVIESTAEAMKDKTLTKQGPEQPTETQPEPQPLPSASNGFPQIEVIEVMDCMNFGSHYVSRQNSLYHRLHVQKSPLENKRREERRLATALLRIKNTTPLADVLSHLSSHWVKMNKDGELCLLFEDGIRPPNGEQSKTDQTMNCDADGEKRDGQRWSAPEQFVEKGEMQQQIDTSQVSVFRLGLVLWEIETGQIPFGETDAVNACRQLKAGIVPAMDGVPNVSMRDLITRCLCVNADDRPSLEAVASTLCELEEEAILCNDGLLL</sequence>
<keyword evidence="2" id="KW-1133">Transmembrane helix</keyword>
<evidence type="ECO:0000313" key="5">
    <source>
        <dbReference type="Proteomes" id="UP001281761"/>
    </source>
</evidence>